<reference evidence="2 3" key="1">
    <citation type="submission" date="2019-03" db="EMBL/GenBank/DDBJ databases">
        <title>First draft genome of Liparis tanakae, snailfish: a comprehensive survey of snailfish specific genes.</title>
        <authorList>
            <person name="Kim W."/>
            <person name="Song I."/>
            <person name="Jeong J.-H."/>
            <person name="Kim D."/>
            <person name="Kim S."/>
            <person name="Ryu S."/>
            <person name="Song J.Y."/>
            <person name="Lee S.K."/>
        </authorList>
    </citation>
    <scope>NUCLEOTIDE SEQUENCE [LARGE SCALE GENOMIC DNA]</scope>
    <source>
        <tissue evidence="2">Muscle</tissue>
    </source>
</reference>
<feature type="region of interest" description="Disordered" evidence="1">
    <location>
        <begin position="35"/>
        <end position="77"/>
    </location>
</feature>
<dbReference type="EMBL" id="SRLO01001031">
    <property type="protein sequence ID" value="TNN42513.1"/>
    <property type="molecule type" value="Genomic_DNA"/>
</dbReference>
<name>A0A4Z2FP10_9TELE</name>
<organism evidence="2 3">
    <name type="scientific">Liparis tanakae</name>
    <name type="common">Tanaka's snailfish</name>
    <dbReference type="NCBI Taxonomy" id="230148"/>
    <lineage>
        <taxon>Eukaryota</taxon>
        <taxon>Metazoa</taxon>
        <taxon>Chordata</taxon>
        <taxon>Craniata</taxon>
        <taxon>Vertebrata</taxon>
        <taxon>Euteleostomi</taxon>
        <taxon>Actinopterygii</taxon>
        <taxon>Neopterygii</taxon>
        <taxon>Teleostei</taxon>
        <taxon>Neoteleostei</taxon>
        <taxon>Acanthomorphata</taxon>
        <taxon>Eupercaria</taxon>
        <taxon>Perciformes</taxon>
        <taxon>Cottioidei</taxon>
        <taxon>Cottales</taxon>
        <taxon>Liparidae</taxon>
        <taxon>Liparis</taxon>
    </lineage>
</organism>
<evidence type="ECO:0000256" key="1">
    <source>
        <dbReference type="SAM" id="MobiDB-lite"/>
    </source>
</evidence>
<protein>
    <submittedName>
        <fullName evidence="2">Uncharacterized protein</fullName>
    </submittedName>
</protein>
<evidence type="ECO:0000313" key="2">
    <source>
        <dbReference type="EMBL" id="TNN42513.1"/>
    </source>
</evidence>
<comment type="caution">
    <text evidence="2">The sequence shown here is derived from an EMBL/GenBank/DDBJ whole genome shotgun (WGS) entry which is preliminary data.</text>
</comment>
<feature type="compositionally biased region" description="Polar residues" evidence="1">
    <location>
        <begin position="46"/>
        <end position="77"/>
    </location>
</feature>
<sequence length="97" mass="10580">MKEQRAAVMRPGVQCLAHGYFDLQLMERVGIEPTTLRLQDDPRTPLSYSRPQFPATASSSLSPGETGQPHPTGTNVYLCNSSLHRTVALSGPGLEEQ</sequence>
<gene>
    <name evidence="2" type="ORF">EYF80_047327</name>
</gene>
<proteinExistence type="predicted"/>
<evidence type="ECO:0000313" key="3">
    <source>
        <dbReference type="Proteomes" id="UP000314294"/>
    </source>
</evidence>
<keyword evidence="3" id="KW-1185">Reference proteome</keyword>
<accession>A0A4Z2FP10</accession>
<dbReference type="AlphaFoldDB" id="A0A4Z2FP10"/>
<dbReference type="Proteomes" id="UP000314294">
    <property type="component" value="Unassembled WGS sequence"/>
</dbReference>